<reference evidence="2" key="1">
    <citation type="submission" date="2021-06" db="EMBL/GenBank/DDBJ databases">
        <authorList>
            <person name="Kallberg Y."/>
            <person name="Tangrot J."/>
            <person name="Rosling A."/>
        </authorList>
    </citation>
    <scope>NUCLEOTIDE SEQUENCE</scope>
    <source>
        <strain evidence="2">MA453B</strain>
    </source>
</reference>
<accession>A0A9N9AHN3</accession>
<comment type="caution">
    <text evidence="2">The sequence shown here is derived from an EMBL/GenBank/DDBJ whole genome shotgun (WGS) entry which is preliminary data.</text>
</comment>
<feature type="compositionally biased region" description="Basic and acidic residues" evidence="1">
    <location>
        <begin position="149"/>
        <end position="159"/>
    </location>
</feature>
<evidence type="ECO:0000256" key="1">
    <source>
        <dbReference type="SAM" id="MobiDB-lite"/>
    </source>
</evidence>
<dbReference type="EMBL" id="CAJVPY010001643">
    <property type="protein sequence ID" value="CAG8530625.1"/>
    <property type="molecule type" value="Genomic_DNA"/>
</dbReference>
<dbReference type="Proteomes" id="UP000789405">
    <property type="component" value="Unassembled WGS sequence"/>
</dbReference>
<proteinExistence type="predicted"/>
<name>A0A9N9AHN3_9GLOM</name>
<evidence type="ECO:0000313" key="3">
    <source>
        <dbReference type="Proteomes" id="UP000789405"/>
    </source>
</evidence>
<evidence type="ECO:0000313" key="2">
    <source>
        <dbReference type="EMBL" id="CAG8530625.1"/>
    </source>
</evidence>
<gene>
    <name evidence="2" type="ORF">DERYTH_LOCUS4325</name>
</gene>
<dbReference type="AlphaFoldDB" id="A0A9N9AHN3"/>
<sequence>MTLYSLLFQQNVSPYSMSLYNAICSLQKCNDTLISSTLSSFKIDCASDIATNNPYVYVVELLFTFYSPLISSYCFKNSTGGSCIFKYWEDYALYAGAGTAQDDINNRKTQYTAKYEVPDTTNAIFIKKLKKGNRSSEIDYIPTPGTNSEAKEAAAEFKS</sequence>
<keyword evidence="3" id="KW-1185">Reference proteome</keyword>
<feature type="region of interest" description="Disordered" evidence="1">
    <location>
        <begin position="140"/>
        <end position="159"/>
    </location>
</feature>
<protein>
    <submittedName>
        <fullName evidence="2">9789_t:CDS:1</fullName>
    </submittedName>
</protein>
<organism evidence="2 3">
    <name type="scientific">Dentiscutata erythropus</name>
    <dbReference type="NCBI Taxonomy" id="1348616"/>
    <lineage>
        <taxon>Eukaryota</taxon>
        <taxon>Fungi</taxon>
        <taxon>Fungi incertae sedis</taxon>
        <taxon>Mucoromycota</taxon>
        <taxon>Glomeromycotina</taxon>
        <taxon>Glomeromycetes</taxon>
        <taxon>Diversisporales</taxon>
        <taxon>Gigasporaceae</taxon>
        <taxon>Dentiscutata</taxon>
    </lineage>
</organism>